<evidence type="ECO:0000313" key="3">
    <source>
        <dbReference type="Proteomes" id="UP000215914"/>
    </source>
</evidence>
<proteinExistence type="predicted"/>
<keyword evidence="3" id="KW-1185">Reference proteome</keyword>
<feature type="signal peptide" evidence="1">
    <location>
        <begin position="1"/>
        <end position="17"/>
    </location>
</feature>
<protein>
    <submittedName>
        <fullName evidence="2">Uncharacterized protein</fullName>
    </submittedName>
</protein>
<dbReference type="Proteomes" id="UP000215914">
    <property type="component" value="Unassembled WGS sequence"/>
</dbReference>
<comment type="caution">
    <text evidence="2">The sequence shown here is derived from an EMBL/GenBank/DDBJ whole genome shotgun (WGS) entry which is preliminary data.</text>
</comment>
<reference evidence="2" key="2">
    <citation type="submission" date="2020-06" db="EMBL/GenBank/DDBJ databases">
        <title>Helianthus annuus Genome sequencing and assembly Release 2.</title>
        <authorList>
            <person name="Gouzy J."/>
            <person name="Langlade N."/>
            <person name="Munos S."/>
        </authorList>
    </citation>
    <scope>NUCLEOTIDE SEQUENCE</scope>
    <source>
        <tissue evidence="2">Leaves</tissue>
    </source>
</reference>
<sequence>MCLCLTLNMLHIGRTWALVTLKPTRQLLFINCILRNNENY</sequence>
<organism evidence="2 3">
    <name type="scientific">Helianthus annuus</name>
    <name type="common">Common sunflower</name>
    <dbReference type="NCBI Taxonomy" id="4232"/>
    <lineage>
        <taxon>Eukaryota</taxon>
        <taxon>Viridiplantae</taxon>
        <taxon>Streptophyta</taxon>
        <taxon>Embryophyta</taxon>
        <taxon>Tracheophyta</taxon>
        <taxon>Spermatophyta</taxon>
        <taxon>Magnoliopsida</taxon>
        <taxon>eudicotyledons</taxon>
        <taxon>Gunneridae</taxon>
        <taxon>Pentapetalae</taxon>
        <taxon>asterids</taxon>
        <taxon>campanulids</taxon>
        <taxon>Asterales</taxon>
        <taxon>Asteraceae</taxon>
        <taxon>Asteroideae</taxon>
        <taxon>Heliantheae alliance</taxon>
        <taxon>Heliantheae</taxon>
        <taxon>Helianthus</taxon>
    </lineage>
</organism>
<dbReference type="Gramene" id="mRNA:HanXRQr2_Chr03g0107261">
    <property type="protein sequence ID" value="mRNA:HanXRQr2_Chr03g0107261"/>
    <property type="gene ID" value="HanXRQr2_Chr03g0107261"/>
</dbReference>
<name>A0A9K3JEK8_HELAN</name>
<reference evidence="2" key="1">
    <citation type="journal article" date="2017" name="Nature">
        <title>The sunflower genome provides insights into oil metabolism, flowering and Asterid evolution.</title>
        <authorList>
            <person name="Badouin H."/>
            <person name="Gouzy J."/>
            <person name="Grassa C.J."/>
            <person name="Murat F."/>
            <person name="Staton S.E."/>
            <person name="Cottret L."/>
            <person name="Lelandais-Briere C."/>
            <person name="Owens G.L."/>
            <person name="Carrere S."/>
            <person name="Mayjonade B."/>
            <person name="Legrand L."/>
            <person name="Gill N."/>
            <person name="Kane N.C."/>
            <person name="Bowers J.E."/>
            <person name="Hubner S."/>
            <person name="Bellec A."/>
            <person name="Berard A."/>
            <person name="Berges H."/>
            <person name="Blanchet N."/>
            <person name="Boniface M.C."/>
            <person name="Brunel D."/>
            <person name="Catrice O."/>
            <person name="Chaidir N."/>
            <person name="Claudel C."/>
            <person name="Donnadieu C."/>
            <person name="Faraut T."/>
            <person name="Fievet G."/>
            <person name="Helmstetter N."/>
            <person name="King M."/>
            <person name="Knapp S.J."/>
            <person name="Lai Z."/>
            <person name="Le Paslier M.C."/>
            <person name="Lippi Y."/>
            <person name="Lorenzon L."/>
            <person name="Mandel J.R."/>
            <person name="Marage G."/>
            <person name="Marchand G."/>
            <person name="Marquand E."/>
            <person name="Bret-Mestries E."/>
            <person name="Morien E."/>
            <person name="Nambeesan S."/>
            <person name="Nguyen T."/>
            <person name="Pegot-Espagnet P."/>
            <person name="Pouilly N."/>
            <person name="Raftis F."/>
            <person name="Sallet E."/>
            <person name="Schiex T."/>
            <person name="Thomas J."/>
            <person name="Vandecasteele C."/>
            <person name="Vares D."/>
            <person name="Vear F."/>
            <person name="Vautrin S."/>
            <person name="Crespi M."/>
            <person name="Mangin B."/>
            <person name="Burke J.M."/>
            <person name="Salse J."/>
            <person name="Munos S."/>
            <person name="Vincourt P."/>
            <person name="Rieseberg L.H."/>
            <person name="Langlade N.B."/>
        </authorList>
    </citation>
    <scope>NUCLEOTIDE SEQUENCE</scope>
    <source>
        <tissue evidence="2">Leaves</tissue>
    </source>
</reference>
<feature type="chain" id="PRO_5039899359" evidence="1">
    <location>
        <begin position="18"/>
        <end position="40"/>
    </location>
</feature>
<accession>A0A9K3JEK8</accession>
<gene>
    <name evidence="2" type="ORF">HanXRQr2_Chr03g0107261</name>
</gene>
<dbReference type="AlphaFoldDB" id="A0A9K3JEK8"/>
<evidence type="ECO:0000313" key="2">
    <source>
        <dbReference type="EMBL" id="KAF5814151.1"/>
    </source>
</evidence>
<evidence type="ECO:0000256" key="1">
    <source>
        <dbReference type="SAM" id="SignalP"/>
    </source>
</evidence>
<keyword evidence="1" id="KW-0732">Signal</keyword>
<dbReference type="EMBL" id="MNCJ02000318">
    <property type="protein sequence ID" value="KAF5814151.1"/>
    <property type="molecule type" value="Genomic_DNA"/>
</dbReference>